<comment type="cofactor">
    <cofactor evidence="22 24">
        <name>Zn(2+)</name>
        <dbReference type="ChEBI" id="CHEBI:29105"/>
    </cofactor>
    <text evidence="22 24">Binds 1 zinc ion per subunit.</text>
</comment>
<dbReference type="InterPro" id="IPR014782">
    <property type="entry name" value="Peptidase_M1_dom"/>
</dbReference>
<evidence type="ECO:0000256" key="24">
    <source>
        <dbReference type="RuleBase" id="RU364040"/>
    </source>
</evidence>
<keyword evidence="6" id="KW-1003">Cell membrane</keyword>
<dbReference type="FunFam" id="1.25.50.20:FF:000001">
    <property type="entry name" value="Aminopeptidase"/>
    <property type="match status" value="1"/>
</dbReference>
<evidence type="ECO:0000256" key="11">
    <source>
        <dbReference type="ARBA" id="ARBA00022729"/>
    </source>
</evidence>
<keyword evidence="30" id="KW-1185">Reference proteome</keyword>
<dbReference type="GO" id="GO:0098552">
    <property type="term" value="C:side of membrane"/>
    <property type="evidence" value="ECO:0007669"/>
    <property type="project" value="UniProtKB-KW"/>
</dbReference>
<dbReference type="PRINTS" id="PR00756">
    <property type="entry name" value="ALADIPTASE"/>
</dbReference>
<dbReference type="GO" id="GO:0008270">
    <property type="term" value="F:zinc ion binding"/>
    <property type="evidence" value="ECO:0007669"/>
    <property type="project" value="UniProtKB-UniRule"/>
</dbReference>
<proteinExistence type="inferred from homology"/>
<evidence type="ECO:0000256" key="20">
    <source>
        <dbReference type="ARBA" id="ARBA00023288"/>
    </source>
</evidence>
<evidence type="ECO:0000256" key="4">
    <source>
        <dbReference type="ARBA" id="ARBA00010136"/>
    </source>
</evidence>
<evidence type="ECO:0000256" key="19">
    <source>
        <dbReference type="ARBA" id="ARBA00023180"/>
    </source>
</evidence>
<dbReference type="Gene3D" id="1.25.50.20">
    <property type="match status" value="1"/>
</dbReference>
<keyword evidence="7" id="KW-0336">GPI-anchor</keyword>
<feature type="site" description="Transition state stabilizer" evidence="23">
    <location>
        <position position="466"/>
    </location>
</feature>
<evidence type="ECO:0000256" key="6">
    <source>
        <dbReference type="ARBA" id="ARBA00022475"/>
    </source>
</evidence>
<feature type="chain" id="PRO_5035739135" description="Aminopeptidase" evidence="25">
    <location>
        <begin position="20"/>
        <end position="957"/>
    </location>
</feature>
<evidence type="ECO:0000256" key="1">
    <source>
        <dbReference type="ARBA" id="ARBA00000098"/>
    </source>
</evidence>
<evidence type="ECO:0000256" key="16">
    <source>
        <dbReference type="ARBA" id="ARBA00023049"/>
    </source>
</evidence>
<evidence type="ECO:0000256" key="13">
    <source>
        <dbReference type="ARBA" id="ARBA00022833"/>
    </source>
</evidence>
<keyword evidence="8 24" id="KW-0645">Protease</keyword>
<evidence type="ECO:0000256" key="5">
    <source>
        <dbReference type="ARBA" id="ARBA00022438"/>
    </source>
</evidence>
<dbReference type="InterPro" id="IPR045357">
    <property type="entry name" value="Aminopeptidase_N-like_N"/>
</dbReference>
<dbReference type="EC" id="3.4.11.-" evidence="24"/>
<keyword evidence="5 24" id="KW-0031">Aminopeptidase</keyword>
<comment type="similarity">
    <text evidence="4 24">Belongs to the peptidase M1 family.</text>
</comment>
<reference evidence="29 30" key="1">
    <citation type="submission" date="2020-04" db="EMBL/GenBank/DDBJ databases">
        <authorList>
            <person name="Alioto T."/>
            <person name="Alioto T."/>
            <person name="Gomez Garrido J."/>
        </authorList>
    </citation>
    <scope>NUCLEOTIDE SEQUENCE [LARGE SCALE GENOMIC DNA]</scope>
</reference>
<dbReference type="Pfam" id="PF11838">
    <property type="entry name" value="ERAP1_C"/>
    <property type="match status" value="1"/>
</dbReference>
<feature type="binding site" evidence="22">
    <location>
        <position position="402"/>
    </location>
    <ligand>
        <name>Zn(2+)</name>
        <dbReference type="ChEBI" id="CHEBI:29105"/>
        <note>catalytic</note>
    </ligand>
</feature>
<dbReference type="InterPro" id="IPR034016">
    <property type="entry name" value="M1_APN-typ"/>
</dbReference>
<dbReference type="InterPro" id="IPR024571">
    <property type="entry name" value="ERAP1-like_C_dom"/>
</dbReference>
<feature type="domain" description="ERAP1-like C-terminal" evidence="27">
    <location>
        <begin position="609"/>
        <end position="917"/>
    </location>
</feature>
<evidence type="ECO:0000313" key="29">
    <source>
        <dbReference type="EMBL" id="CAB3383015.1"/>
    </source>
</evidence>
<gene>
    <name evidence="29" type="ORF">CLODIP_2_CD13658</name>
</gene>
<dbReference type="AlphaFoldDB" id="A0A8S1DYE0"/>
<keyword evidence="18" id="KW-1015">Disulfide bond</keyword>
<feature type="signal peptide" evidence="25">
    <location>
        <begin position="1"/>
        <end position="19"/>
    </location>
</feature>
<comment type="subcellular location">
    <subcellularLocation>
        <location evidence="3">Cell membrane</location>
        <topology evidence="3">Lipid-anchor</topology>
        <topology evidence="3">GPI-anchor</topology>
    </subcellularLocation>
    <subcellularLocation>
        <location evidence="2">Membrane</location>
        <topology evidence="2">Single-pass type II membrane protein</topology>
    </subcellularLocation>
</comment>
<dbReference type="GO" id="GO:0042277">
    <property type="term" value="F:peptide binding"/>
    <property type="evidence" value="ECO:0007669"/>
    <property type="project" value="TreeGrafter"/>
</dbReference>
<dbReference type="FunFam" id="1.10.390.10:FF:000006">
    <property type="entry name" value="Puromycin-sensitive aminopeptidase"/>
    <property type="match status" value="1"/>
</dbReference>
<keyword evidence="17" id="KW-0472">Membrane</keyword>
<dbReference type="GO" id="GO:0005615">
    <property type="term" value="C:extracellular space"/>
    <property type="evidence" value="ECO:0007669"/>
    <property type="project" value="TreeGrafter"/>
</dbReference>
<dbReference type="GO" id="GO:0005737">
    <property type="term" value="C:cytoplasm"/>
    <property type="evidence" value="ECO:0007669"/>
    <property type="project" value="TreeGrafter"/>
</dbReference>
<keyword evidence="13 22" id="KW-0862">Zinc</keyword>
<comment type="catalytic activity">
    <reaction evidence="1">
        <text>Release of an N-terminal amino acid, Xaa-|-Yaa- from a peptide, amide or arylamide. Xaa is preferably Ala, but may be most amino acids including Pro (slow action). When a terminal hydrophobic residue is followed by a prolyl residue, the two may be released as an intact Xaa-Pro dipeptide.</text>
        <dbReference type="EC" id="3.4.11.2"/>
    </reaction>
</comment>
<feature type="domain" description="Peptidase M1 membrane alanine aminopeptidase" evidence="26">
    <location>
        <begin position="307"/>
        <end position="531"/>
    </location>
</feature>
<evidence type="ECO:0000256" key="18">
    <source>
        <dbReference type="ARBA" id="ARBA00023157"/>
    </source>
</evidence>
<keyword evidence="15" id="KW-1133">Transmembrane helix</keyword>
<feature type="domain" description="Aminopeptidase N-like N-terminal" evidence="28">
    <location>
        <begin position="78"/>
        <end position="274"/>
    </location>
</feature>
<evidence type="ECO:0000256" key="10">
    <source>
        <dbReference type="ARBA" id="ARBA00022723"/>
    </source>
</evidence>
<protein>
    <recommendedName>
        <fullName evidence="24">Aminopeptidase</fullName>
        <ecNumber evidence="24">3.4.11.-</ecNumber>
    </recommendedName>
</protein>
<dbReference type="Gene3D" id="2.60.40.1730">
    <property type="entry name" value="tricorn interacting facor f3 domain"/>
    <property type="match status" value="1"/>
</dbReference>
<dbReference type="PANTHER" id="PTHR11533:SF294">
    <property type="entry name" value="THYROTROPIN-RELEASING HORMONE-DEGRADING ECTOENZYME"/>
    <property type="match status" value="1"/>
</dbReference>
<dbReference type="FunFam" id="2.60.40.1730:FF:000001">
    <property type="entry name" value="Leucyl-cystinyl aminopeptidase"/>
    <property type="match status" value="1"/>
</dbReference>
<evidence type="ECO:0000256" key="22">
    <source>
        <dbReference type="PIRSR" id="PIRSR634016-3"/>
    </source>
</evidence>
<evidence type="ECO:0000313" key="30">
    <source>
        <dbReference type="Proteomes" id="UP000494165"/>
    </source>
</evidence>
<keyword evidence="19" id="KW-0325">Glycoprotein</keyword>
<evidence type="ECO:0000256" key="3">
    <source>
        <dbReference type="ARBA" id="ARBA00004609"/>
    </source>
</evidence>
<dbReference type="FunFam" id="2.60.40.1910:FF:000008">
    <property type="entry name" value="Aminopeptidase"/>
    <property type="match status" value="1"/>
</dbReference>
<dbReference type="GO" id="GO:0005886">
    <property type="term" value="C:plasma membrane"/>
    <property type="evidence" value="ECO:0007669"/>
    <property type="project" value="UniProtKB-SubCell"/>
</dbReference>
<dbReference type="InterPro" id="IPR027268">
    <property type="entry name" value="Peptidase_M4/M1_CTD_sf"/>
</dbReference>
<accession>A0A8S1DYE0</accession>
<evidence type="ECO:0000256" key="25">
    <source>
        <dbReference type="SAM" id="SignalP"/>
    </source>
</evidence>
<dbReference type="GO" id="GO:0043171">
    <property type="term" value="P:peptide catabolic process"/>
    <property type="evidence" value="ECO:0007669"/>
    <property type="project" value="TreeGrafter"/>
</dbReference>
<dbReference type="EMBL" id="CADEPI010000292">
    <property type="protein sequence ID" value="CAB3383015.1"/>
    <property type="molecule type" value="Genomic_DNA"/>
</dbReference>
<dbReference type="OrthoDB" id="510539at2759"/>
<evidence type="ECO:0000256" key="2">
    <source>
        <dbReference type="ARBA" id="ARBA00004606"/>
    </source>
</evidence>
<keyword evidence="10 22" id="KW-0479">Metal-binding</keyword>
<dbReference type="GO" id="GO:0070006">
    <property type="term" value="F:metalloaminopeptidase activity"/>
    <property type="evidence" value="ECO:0007669"/>
    <property type="project" value="TreeGrafter"/>
</dbReference>
<dbReference type="CDD" id="cd09601">
    <property type="entry name" value="M1_APN-Q_like"/>
    <property type="match status" value="1"/>
</dbReference>
<keyword evidence="12 24" id="KW-0378">Hydrolase</keyword>
<dbReference type="Gene3D" id="2.60.40.1910">
    <property type="match status" value="1"/>
</dbReference>
<dbReference type="GO" id="GO:0016285">
    <property type="term" value="F:alanyl aminopeptidase activity"/>
    <property type="evidence" value="ECO:0007669"/>
    <property type="project" value="UniProtKB-EC"/>
</dbReference>
<dbReference type="PANTHER" id="PTHR11533">
    <property type="entry name" value="PROTEASE M1 ZINC METALLOPROTEASE"/>
    <property type="match status" value="1"/>
</dbReference>
<evidence type="ECO:0000256" key="8">
    <source>
        <dbReference type="ARBA" id="ARBA00022670"/>
    </source>
</evidence>
<dbReference type="Gene3D" id="1.10.390.10">
    <property type="entry name" value="Neutral Protease Domain 2"/>
    <property type="match status" value="1"/>
</dbReference>
<evidence type="ECO:0000256" key="17">
    <source>
        <dbReference type="ARBA" id="ARBA00023136"/>
    </source>
</evidence>
<keyword evidence="14" id="KW-0735">Signal-anchor</keyword>
<evidence type="ECO:0000256" key="7">
    <source>
        <dbReference type="ARBA" id="ARBA00022622"/>
    </source>
</evidence>
<evidence type="ECO:0000256" key="23">
    <source>
        <dbReference type="PIRSR" id="PIRSR634016-4"/>
    </source>
</evidence>
<evidence type="ECO:0000256" key="9">
    <source>
        <dbReference type="ARBA" id="ARBA00022692"/>
    </source>
</evidence>
<keyword evidence="11 25" id="KW-0732">Signal</keyword>
<feature type="binding site" evidence="22">
    <location>
        <position position="383"/>
    </location>
    <ligand>
        <name>Zn(2+)</name>
        <dbReference type="ChEBI" id="CHEBI:29105"/>
        <note>catalytic</note>
    </ligand>
</feature>
<feature type="binding site" evidence="22">
    <location>
        <position position="379"/>
    </location>
    <ligand>
        <name>Zn(2+)</name>
        <dbReference type="ChEBI" id="CHEBI:29105"/>
        <note>catalytic</note>
    </ligand>
</feature>
<dbReference type="SUPFAM" id="SSF55486">
    <property type="entry name" value="Metalloproteases ('zincins'), catalytic domain"/>
    <property type="match status" value="1"/>
</dbReference>
<evidence type="ECO:0000256" key="14">
    <source>
        <dbReference type="ARBA" id="ARBA00022968"/>
    </source>
</evidence>
<dbReference type="Proteomes" id="UP000494165">
    <property type="component" value="Unassembled WGS sequence"/>
</dbReference>
<keyword evidence="16 24" id="KW-0482">Metalloprotease</keyword>
<dbReference type="Pfam" id="PF17900">
    <property type="entry name" value="Peptidase_M1_N"/>
    <property type="match status" value="1"/>
</dbReference>
<feature type="active site" description="Proton acceptor" evidence="21">
    <location>
        <position position="380"/>
    </location>
</feature>
<dbReference type="InterPro" id="IPR001930">
    <property type="entry name" value="Peptidase_M1"/>
</dbReference>
<evidence type="ECO:0000256" key="15">
    <source>
        <dbReference type="ARBA" id="ARBA00022989"/>
    </source>
</evidence>
<dbReference type="GO" id="GO:0006508">
    <property type="term" value="P:proteolysis"/>
    <property type="evidence" value="ECO:0007669"/>
    <property type="project" value="UniProtKB-KW"/>
</dbReference>
<sequence>MRLILLFSISSLLLAWAAASEPSVKDYERLRELGQNPRNGPNLLGRSNLFHKTRHAHKNTGSSTRAVEDYLLPNDVEPVSYEVQLIPYLQNSPVPGAEFTFDGRVDIKILADRPTSTVVLHAEQLNILNVGVTQDTTGLVVPLIDWNLVTDDRHFLTINLAESLLSGQEYHLNINFTGILNGEGYGFFRSQTTDENGNTGWVATTQFESVGARRSFPCFDEPALKATFTIILAQEPGYTAVANMPLESTYTSPELPAGWNFAKFLPSPRMSSYLVAFTTSNYARLESTKDSRFAVWALSKDVQNGEYANDITPDHFNYYQTYTNTDYGMPKVDQLAYQDFFSGAMENWGHISYVEDLLLWDPATGSQASKQLATQVISHELTHQWFGNIVSPLWWSDLWLNEGFATYFEFYGTGELNPDWLMDQQFQSDNTFDAFDVDAFAFFSHPVHADVDSPASIDGIFDTMSYNKGGCLVRFMLNLLGPTNFRSGIIDYITKMAYGAAHQNDLFASLEPYVPAGVLPDGVTLAQVMDTFTLQEGVPAVTVTRDYAAGTAQISQTRFSVSTSEQWLIPLTLTTQSELNFANQVPRSWLLTAESSIGSAEGIPADNEWVIVNIQQTGYYRVNYDQTNWDMLFAYLNDIATADLIDPLNRAQILDDSLAFGITKQLNYKTALSSTLYLRHEKEYGPWAAALRRLEFIRDRMYQTPETASLFNKYLSTRLENVFQHVSGLSADSAESHAISITRNLISKWACNTGLESCNQQGQTLLKQWQSTVQPHDNNPLKEDVKSVAYCAGMRFGNLEDYNFLMSQYASTTSASEQTKLLGALGCATDISILKRYLEETIRQPASVIRAGDALSVFFSVYSNPIGTELALDFLIENYSELKNIMNVGLALAGISEKLNTQSHYEKIVVFMQDHMEELSLEDKAFFASALTNLSKILDWNADHLAEVMLFFVENQP</sequence>
<dbReference type="SUPFAM" id="SSF63737">
    <property type="entry name" value="Leukotriene A4 hydrolase N-terminal domain"/>
    <property type="match status" value="1"/>
</dbReference>
<dbReference type="InterPro" id="IPR050344">
    <property type="entry name" value="Peptidase_M1_aminopeptidases"/>
</dbReference>
<evidence type="ECO:0000256" key="21">
    <source>
        <dbReference type="PIRSR" id="PIRSR634016-1"/>
    </source>
</evidence>
<comment type="caution">
    <text evidence="29">The sequence shown here is derived from an EMBL/GenBank/DDBJ whole genome shotgun (WGS) entry which is preliminary data.</text>
</comment>
<dbReference type="Pfam" id="PF01433">
    <property type="entry name" value="Peptidase_M1"/>
    <property type="match status" value="1"/>
</dbReference>
<keyword evidence="9" id="KW-0812">Transmembrane</keyword>
<evidence type="ECO:0000259" key="27">
    <source>
        <dbReference type="Pfam" id="PF11838"/>
    </source>
</evidence>
<keyword evidence="20" id="KW-0449">Lipoprotein</keyword>
<evidence type="ECO:0000259" key="28">
    <source>
        <dbReference type="Pfam" id="PF17900"/>
    </source>
</evidence>
<name>A0A8S1DYE0_9INSE</name>
<evidence type="ECO:0000259" key="26">
    <source>
        <dbReference type="Pfam" id="PF01433"/>
    </source>
</evidence>
<dbReference type="InterPro" id="IPR042097">
    <property type="entry name" value="Aminopeptidase_N-like_N_sf"/>
</dbReference>
<organism evidence="29 30">
    <name type="scientific">Cloeon dipterum</name>
    <dbReference type="NCBI Taxonomy" id="197152"/>
    <lineage>
        <taxon>Eukaryota</taxon>
        <taxon>Metazoa</taxon>
        <taxon>Ecdysozoa</taxon>
        <taxon>Arthropoda</taxon>
        <taxon>Hexapoda</taxon>
        <taxon>Insecta</taxon>
        <taxon>Pterygota</taxon>
        <taxon>Palaeoptera</taxon>
        <taxon>Ephemeroptera</taxon>
        <taxon>Pisciforma</taxon>
        <taxon>Baetidae</taxon>
        <taxon>Cloeon</taxon>
    </lineage>
</organism>
<evidence type="ECO:0000256" key="12">
    <source>
        <dbReference type="ARBA" id="ARBA00022801"/>
    </source>
</evidence>